<evidence type="ECO:0000313" key="3">
    <source>
        <dbReference type="Proteomes" id="UP001054252"/>
    </source>
</evidence>
<accession>A0AAV5JZ55</accession>
<dbReference type="EMBL" id="BPVZ01000046">
    <property type="protein sequence ID" value="GKV16877.1"/>
    <property type="molecule type" value="Genomic_DNA"/>
</dbReference>
<dbReference type="SUPFAM" id="SSF81383">
    <property type="entry name" value="F-box domain"/>
    <property type="match status" value="1"/>
</dbReference>
<dbReference type="Proteomes" id="UP001054252">
    <property type="component" value="Unassembled WGS sequence"/>
</dbReference>
<dbReference type="AlphaFoldDB" id="A0AAV5JZ55"/>
<dbReference type="PANTHER" id="PTHR35546">
    <property type="entry name" value="F-BOX PROTEIN INTERACTION DOMAIN PROTEIN-RELATED"/>
    <property type="match status" value="1"/>
</dbReference>
<dbReference type="Pfam" id="PF08268">
    <property type="entry name" value="FBA_3"/>
    <property type="match status" value="1"/>
</dbReference>
<reference evidence="2 3" key="1">
    <citation type="journal article" date="2021" name="Commun. Biol.">
        <title>The genome of Shorea leprosula (Dipterocarpaceae) highlights the ecological relevance of drought in aseasonal tropical rainforests.</title>
        <authorList>
            <person name="Ng K.K.S."/>
            <person name="Kobayashi M.J."/>
            <person name="Fawcett J.A."/>
            <person name="Hatakeyama M."/>
            <person name="Paape T."/>
            <person name="Ng C.H."/>
            <person name="Ang C.C."/>
            <person name="Tnah L.H."/>
            <person name="Lee C.T."/>
            <person name="Nishiyama T."/>
            <person name="Sese J."/>
            <person name="O'Brien M.J."/>
            <person name="Copetti D."/>
            <person name="Mohd Noor M.I."/>
            <person name="Ong R.C."/>
            <person name="Putra M."/>
            <person name="Sireger I.Z."/>
            <person name="Indrioko S."/>
            <person name="Kosugi Y."/>
            <person name="Izuno A."/>
            <person name="Isagi Y."/>
            <person name="Lee S.L."/>
            <person name="Shimizu K.K."/>
        </authorList>
    </citation>
    <scope>NUCLEOTIDE SEQUENCE [LARGE SCALE GENOMIC DNA]</scope>
    <source>
        <strain evidence="2">214</strain>
    </source>
</reference>
<dbReference type="InterPro" id="IPR036047">
    <property type="entry name" value="F-box-like_dom_sf"/>
</dbReference>
<dbReference type="InterPro" id="IPR055290">
    <property type="entry name" value="At3g26010-like"/>
</dbReference>
<dbReference type="Pfam" id="PF00646">
    <property type="entry name" value="F-box"/>
    <property type="match status" value="1"/>
</dbReference>
<feature type="domain" description="F-box" evidence="1">
    <location>
        <begin position="13"/>
        <end position="53"/>
    </location>
</feature>
<keyword evidence="3" id="KW-1185">Reference proteome</keyword>
<dbReference type="PANTHER" id="PTHR35546:SF130">
    <property type="entry name" value="EXPRESSED PROTEIN"/>
    <property type="match status" value="1"/>
</dbReference>
<evidence type="ECO:0000313" key="2">
    <source>
        <dbReference type="EMBL" id="GKV16877.1"/>
    </source>
</evidence>
<dbReference type="InterPro" id="IPR017451">
    <property type="entry name" value="F-box-assoc_interact_dom"/>
</dbReference>
<protein>
    <recommendedName>
        <fullName evidence="1">F-box domain-containing protein</fullName>
    </recommendedName>
</protein>
<gene>
    <name evidence="2" type="ORF">SLEP1_g27449</name>
</gene>
<organism evidence="2 3">
    <name type="scientific">Rubroshorea leprosula</name>
    <dbReference type="NCBI Taxonomy" id="152421"/>
    <lineage>
        <taxon>Eukaryota</taxon>
        <taxon>Viridiplantae</taxon>
        <taxon>Streptophyta</taxon>
        <taxon>Embryophyta</taxon>
        <taxon>Tracheophyta</taxon>
        <taxon>Spermatophyta</taxon>
        <taxon>Magnoliopsida</taxon>
        <taxon>eudicotyledons</taxon>
        <taxon>Gunneridae</taxon>
        <taxon>Pentapetalae</taxon>
        <taxon>rosids</taxon>
        <taxon>malvids</taxon>
        <taxon>Malvales</taxon>
        <taxon>Dipterocarpaceae</taxon>
        <taxon>Rubroshorea</taxon>
    </lineage>
</organism>
<dbReference type="NCBIfam" id="TIGR01640">
    <property type="entry name" value="F_box_assoc_1"/>
    <property type="match status" value="1"/>
</dbReference>
<comment type="caution">
    <text evidence="2">The sequence shown here is derived from an EMBL/GenBank/DDBJ whole genome shotgun (WGS) entry which is preliminary data.</text>
</comment>
<dbReference type="InterPro" id="IPR013187">
    <property type="entry name" value="F-box-assoc_dom_typ3"/>
</dbReference>
<dbReference type="SMART" id="SM00256">
    <property type="entry name" value="FBOX"/>
    <property type="match status" value="1"/>
</dbReference>
<dbReference type="InterPro" id="IPR001810">
    <property type="entry name" value="F-box_dom"/>
</dbReference>
<proteinExistence type="predicted"/>
<sequence length="394" mass="45135">MSETISSAEAVAGSQDILIQIFLRLPAKSLLKFRCVCKDWLSLISLIPTRQFALTHTLLNPQTPVALLLDDYILPLNPQRDDPLPIFEAPFADLLDVPWFKAAQSCNGLLLVSPDFNVETSGTDTELGIGDFICNPTTKECKKIPPRPKQIEHYPVEGYALAFDPVKSLHYKVICVRCVGIDRHRHYLEKEIDIYSSETDSWRICNIAFIDENNMEYRQPVFCNGTIYWYALSSEALYFDVEEESLKSYPMPSYFENVSRLSDLNSMIKYFNESRGHLHLITQKELKFLVFELAADHSEWSVKYNFRLEAAGAMFPEVIDSLEKHLVNVLTVIREEKEEDSVVVFSVGHVIFSYNLETKAFKKLSDCDCGSDFLRDCLLPWDYACQYFASFACV</sequence>
<name>A0AAV5JZ55_9ROSI</name>
<dbReference type="Gene3D" id="1.20.1280.50">
    <property type="match status" value="1"/>
</dbReference>
<evidence type="ECO:0000259" key="1">
    <source>
        <dbReference type="SMART" id="SM00256"/>
    </source>
</evidence>